<dbReference type="Proteomes" id="UP000318017">
    <property type="component" value="Chromosome"/>
</dbReference>
<protein>
    <recommendedName>
        <fullName evidence="3">Translocation protein TolB</fullName>
    </recommendedName>
</protein>
<evidence type="ECO:0008006" key="3">
    <source>
        <dbReference type="Google" id="ProtNLM"/>
    </source>
</evidence>
<dbReference type="RefSeq" id="WP_145083620.1">
    <property type="nucleotide sequence ID" value="NZ_CP036298.1"/>
</dbReference>
<proteinExistence type="predicted"/>
<dbReference type="AlphaFoldDB" id="A0A518GEH9"/>
<dbReference type="KEGG" id="ahel:Q31a_53380"/>
<dbReference type="InterPro" id="IPR015943">
    <property type="entry name" value="WD40/YVTN_repeat-like_dom_sf"/>
</dbReference>
<dbReference type="OrthoDB" id="9802240at2"/>
<sequence>MLRNSLVAVVMIVVAFNSGAGLVAQEPGLKFRFESNNTLSFRSDSNSKSEHSVSPDGQMRVAVDFKKIQVLSVSNDTVLHEFATPNRAMAPTFSPDQKSLVFADCTGNLACESRFYIHQLEGGRQATMGSCFGTTTQIAFSADGKRVAAVSVYDPIMALLAQQQFKKSLGGEIVVFDLATKSELLHMAFETPNAESAPLKSMSQIVDQIALDNDGTTLLVTANSGVVKVIDVNAGAEKISLTIPAVDLSSKN</sequence>
<evidence type="ECO:0000313" key="2">
    <source>
        <dbReference type="Proteomes" id="UP000318017"/>
    </source>
</evidence>
<dbReference type="SUPFAM" id="SSF50969">
    <property type="entry name" value="YVTN repeat-like/Quinoprotein amine dehydrogenase"/>
    <property type="match status" value="1"/>
</dbReference>
<keyword evidence="2" id="KW-1185">Reference proteome</keyword>
<dbReference type="EMBL" id="CP036298">
    <property type="protein sequence ID" value="QDV26958.1"/>
    <property type="molecule type" value="Genomic_DNA"/>
</dbReference>
<organism evidence="1 2">
    <name type="scientific">Aureliella helgolandensis</name>
    <dbReference type="NCBI Taxonomy" id="2527968"/>
    <lineage>
        <taxon>Bacteria</taxon>
        <taxon>Pseudomonadati</taxon>
        <taxon>Planctomycetota</taxon>
        <taxon>Planctomycetia</taxon>
        <taxon>Pirellulales</taxon>
        <taxon>Pirellulaceae</taxon>
        <taxon>Aureliella</taxon>
    </lineage>
</organism>
<name>A0A518GEH9_9BACT</name>
<reference evidence="1 2" key="1">
    <citation type="submission" date="2019-02" db="EMBL/GenBank/DDBJ databases">
        <title>Deep-cultivation of Planctomycetes and their phenomic and genomic characterization uncovers novel biology.</title>
        <authorList>
            <person name="Wiegand S."/>
            <person name="Jogler M."/>
            <person name="Boedeker C."/>
            <person name="Pinto D."/>
            <person name="Vollmers J."/>
            <person name="Rivas-Marin E."/>
            <person name="Kohn T."/>
            <person name="Peeters S.H."/>
            <person name="Heuer A."/>
            <person name="Rast P."/>
            <person name="Oberbeckmann S."/>
            <person name="Bunk B."/>
            <person name="Jeske O."/>
            <person name="Meyerdierks A."/>
            <person name="Storesund J.E."/>
            <person name="Kallscheuer N."/>
            <person name="Luecker S."/>
            <person name="Lage O.M."/>
            <person name="Pohl T."/>
            <person name="Merkel B.J."/>
            <person name="Hornburger P."/>
            <person name="Mueller R.-W."/>
            <person name="Bruemmer F."/>
            <person name="Labrenz M."/>
            <person name="Spormann A.M."/>
            <person name="Op den Camp H."/>
            <person name="Overmann J."/>
            <person name="Amann R."/>
            <person name="Jetten M.S.M."/>
            <person name="Mascher T."/>
            <person name="Medema M.H."/>
            <person name="Devos D.P."/>
            <person name="Kaster A.-K."/>
            <person name="Ovreas L."/>
            <person name="Rohde M."/>
            <person name="Galperin M.Y."/>
            <person name="Jogler C."/>
        </authorList>
    </citation>
    <scope>NUCLEOTIDE SEQUENCE [LARGE SCALE GENOMIC DNA]</scope>
    <source>
        <strain evidence="1 2">Q31a</strain>
    </source>
</reference>
<accession>A0A518GEH9</accession>
<dbReference type="InterPro" id="IPR011659">
    <property type="entry name" value="WD40"/>
</dbReference>
<gene>
    <name evidence="1" type="ORF">Q31a_53380</name>
</gene>
<dbReference type="InterPro" id="IPR011044">
    <property type="entry name" value="Quino_amine_DH_bsu"/>
</dbReference>
<evidence type="ECO:0000313" key="1">
    <source>
        <dbReference type="EMBL" id="QDV26958.1"/>
    </source>
</evidence>
<dbReference type="Pfam" id="PF07676">
    <property type="entry name" value="PD40"/>
    <property type="match status" value="1"/>
</dbReference>
<dbReference type="Gene3D" id="2.130.10.10">
    <property type="entry name" value="YVTN repeat-like/Quinoprotein amine dehydrogenase"/>
    <property type="match status" value="1"/>
</dbReference>